<evidence type="ECO:0000313" key="3">
    <source>
        <dbReference type="WormBase" id="CBG03697"/>
    </source>
</evidence>
<dbReference type="OMA" id="NCANHRT"/>
<protein>
    <submittedName>
        <fullName evidence="1">Protein CBG03697</fullName>
    </submittedName>
</protein>
<dbReference type="CTD" id="8573128"/>
<dbReference type="InterPro" id="IPR051055">
    <property type="entry name" value="PIF1_helicase"/>
</dbReference>
<keyword evidence="2" id="KW-1185">Reference proteome</keyword>
<evidence type="ECO:0000313" key="1">
    <source>
        <dbReference type="EMBL" id="CAP24533.1"/>
    </source>
</evidence>
<proteinExistence type="predicted"/>
<gene>
    <name evidence="1 3" type="ORF">CBG03697</name>
    <name evidence="1" type="ORF">CBG_03697</name>
</gene>
<dbReference type="PANTHER" id="PTHR47642:SF5">
    <property type="entry name" value="ATP-DEPENDENT DNA HELICASE"/>
    <property type="match status" value="1"/>
</dbReference>
<reference evidence="1 2" key="1">
    <citation type="journal article" date="2003" name="PLoS Biol.">
        <title>The genome sequence of Caenorhabditis briggsae: a platform for comparative genomics.</title>
        <authorList>
            <person name="Stein L.D."/>
            <person name="Bao Z."/>
            <person name="Blasiar D."/>
            <person name="Blumenthal T."/>
            <person name="Brent M.R."/>
            <person name="Chen N."/>
            <person name="Chinwalla A."/>
            <person name="Clarke L."/>
            <person name="Clee C."/>
            <person name="Coghlan A."/>
            <person name="Coulson A."/>
            <person name="D'Eustachio P."/>
            <person name="Fitch D.H."/>
            <person name="Fulton L.A."/>
            <person name="Fulton R.E."/>
            <person name="Griffiths-Jones S."/>
            <person name="Harris T.W."/>
            <person name="Hillier L.W."/>
            <person name="Kamath R."/>
            <person name="Kuwabara P.E."/>
            <person name="Mardis E.R."/>
            <person name="Marra M.A."/>
            <person name="Miner T.L."/>
            <person name="Minx P."/>
            <person name="Mullikin J.C."/>
            <person name="Plumb R.W."/>
            <person name="Rogers J."/>
            <person name="Schein J.E."/>
            <person name="Sohrmann M."/>
            <person name="Spieth J."/>
            <person name="Stajich J.E."/>
            <person name="Wei C."/>
            <person name="Willey D."/>
            <person name="Wilson R.K."/>
            <person name="Durbin R."/>
            <person name="Waterston R.H."/>
        </authorList>
    </citation>
    <scope>NUCLEOTIDE SEQUENCE [LARGE SCALE GENOMIC DNA]</scope>
    <source>
        <strain evidence="1 2">AF16</strain>
    </source>
</reference>
<sequence>MYYHTCYARLFSTATQSFLNWNCANHRTQVWRKKRLVMFGDLFHVFKRPVTTTRLHICRYKKNQGGMPAQLTVAVGARFMLRRNMSIRDRLVNGATGHITELKMKDEKVEYIFVQFGGTTVSVPIRIMAAPFLHKDTVMIREQFPLVIAYGATIHKSQGLTLRNVVVRSRNIFQAGMFYVAVSRVTSLKGLHLAGLHTNKIIFDEDASKEANRLRSTLNPPLSPLQCGVNPKKNMSDYYEAANDSKQAA</sequence>
<dbReference type="Gene3D" id="2.30.30.940">
    <property type="match status" value="1"/>
</dbReference>
<accession>A8WVM2</accession>
<dbReference type="InParanoid" id="A8WVM2"/>
<dbReference type="EMBL" id="HE600948">
    <property type="protein sequence ID" value="CAP24533.1"/>
    <property type="molecule type" value="Genomic_DNA"/>
</dbReference>
<reference evidence="1 2" key="2">
    <citation type="journal article" date="2011" name="PLoS Genet.">
        <title>Caenorhabditis briggsae recombinant inbred line genotypes reveal inter-strain incompatibility and the evolution of recombination.</title>
        <authorList>
            <person name="Ross J.A."/>
            <person name="Koboldt D.C."/>
            <person name="Staisch J.E."/>
            <person name="Chamberlin H.M."/>
            <person name="Gupta B.P."/>
            <person name="Miller R.D."/>
            <person name="Baird S.E."/>
            <person name="Haag E.S."/>
        </authorList>
    </citation>
    <scope>NUCLEOTIDE SEQUENCE [LARGE SCALE GENOMIC DNA]</scope>
    <source>
        <strain evidence="1 2">AF16</strain>
    </source>
</reference>
<dbReference type="eggNOG" id="KOG0987">
    <property type="taxonomic scope" value="Eukaryota"/>
</dbReference>
<dbReference type="InterPro" id="IPR027417">
    <property type="entry name" value="P-loop_NTPase"/>
</dbReference>
<dbReference type="CDD" id="cd18809">
    <property type="entry name" value="SF1_C_RecD"/>
    <property type="match status" value="1"/>
</dbReference>
<dbReference type="KEGG" id="cbr:CBG_03697"/>
<dbReference type="PANTHER" id="PTHR47642">
    <property type="entry name" value="ATP-DEPENDENT DNA HELICASE"/>
    <property type="match status" value="1"/>
</dbReference>
<dbReference type="Proteomes" id="UP000008549">
    <property type="component" value="Unassembled WGS sequence"/>
</dbReference>
<name>A8WVM2_CAEBR</name>
<dbReference type="SUPFAM" id="SSF52540">
    <property type="entry name" value="P-loop containing nucleoside triphosphate hydrolases"/>
    <property type="match status" value="1"/>
</dbReference>
<dbReference type="Gene3D" id="3.40.50.300">
    <property type="entry name" value="P-loop containing nucleotide triphosphate hydrolases"/>
    <property type="match status" value="1"/>
</dbReference>
<dbReference type="RefSeq" id="XP_002629970.1">
    <property type="nucleotide sequence ID" value="XM_002629924.1"/>
</dbReference>
<dbReference type="WormBase" id="CBG03697">
    <property type="protein sequence ID" value="CBP47304"/>
    <property type="gene ID" value="WBGene00026502"/>
</dbReference>
<evidence type="ECO:0000313" key="2">
    <source>
        <dbReference type="Proteomes" id="UP000008549"/>
    </source>
</evidence>
<organism evidence="1 2">
    <name type="scientific">Caenorhabditis briggsae</name>
    <dbReference type="NCBI Taxonomy" id="6238"/>
    <lineage>
        <taxon>Eukaryota</taxon>
        <taxon>Metazoa</taxon>
        <taxon>Ecdysozoa</taxon>
        <taxon>Nematoda</taxon>
        <taxon>Chromadorea</taxon>
        <taxon>Rhabditida</taxon>
        <taxon>Rhabditina</taxon>
        <taxon>Rhabditomorpha</taxon>
        <taxon>Rhabditoidea</taxon>
        <taxon>Rhabditidae</taxon>
        <taxon>Peloderinae</taxon>
        <taxon>Caenorhabditis</taxon>
    </lineage>
</organism>
<dbReference type="STRING" id="6238.A8WVM2"/>
<dbReference type="GeneID" id="8573128"/>
<dbReference type="HOGENOM" id="CLU_001613_4_1_1"/>
<dbReference type="AlphaFoldDB" id="A8WVM2"/>